<dbReference type="Pfam" id="PF01869">
    <property type="entry name" value="BcrAD_BadFG"/>
    <property type="match status" value="1"/>
</dbReference>
<proteinExistence type="predicted"/>
<feature type="domain" description="ATPase BadF/BadG/BcrA/BcrD type" evidence="1">
    <location>
        <begin position="21"/>
        <end position="312"/>
    </location>
</feature>
<dbReference type="InterPro" id="IPR043129">
    <property type="entry name" value="ATPase_NBD"/>
</dbReference>
<dbReference type="Gene3D" id="3.30.420.40">
    <property type="match status" value="2"/>
</dbReference>
<evidence type="ECO:0000313" key="2">
    <source>
        <dbReference type="EMBL" id="XFO68697.1"/>
    </source>
</evidence>
<dbReference type="PANTHER" id="PTHR43190">
    <property type="entry name" value="N-ACETYL-D-GLUCOSAMINE KINASE"/>
    <property type="match status" value="1"/>
</dbReference>
<dbReference type="InterPro" id="IPR002731">
    <property type="entry name" value="ATPase_BadF"/>
</dbReference>
<organism evidence="2 3">
    <name type="scientific">Sporomusa silvacetica DSM 10669</name>
    <dbReference type="NCBI Taxonomy" id="1123289"/>
    <lineage>
        <taxon>Bacteria</taxon>
        <taxon>Bacillati</taxon>
        <taxon>Bacillota</taxon>
        <taxon>Negativicutes</taxon>
        <taxon>Selenomonadales</taxon>
        <taxon>Sporomusaceae</taxon>
        <taxon>Sporomusa</taxon>
    </lineage>
</organism>
<dbReference type="RefSeq" id="WP_094604580.1">
    <property type="nucleotide sequence ID" value="NZ_CP155573.1"/>
</dbReference>
<keyword evidence="2" id="KW-0418">Kinase</keyword>
<reference evidence="2" key="1">
    <citation type="submission" date="2024-05" db="EMBL/GenBank/DDBJ databases">
        <title>Isolation and characterization of Sporomusa carbonis sp. nov., a carboxydotrophic hydrogenogen in the genus of Sporomusa isolated from a charcoal burning pile.</title>
        <authorList>
            <person name="Boeer T."/>
            <person name="Rosenbaum F."/>
            <person name="Eysell L."/>
            <person name="Mueller V."/>
            <person name="Daniel R."/>
            <person name="Poehlein A."/>
        </authorList>
    </citation>
    <scope>NUCLEOTIDE SEQUENCE [LARGE SCALE GENOMIC DNA]</scope>
    <source>
        <strain evidence="2">DSM 10669</strain>
    </source>
</reference>
<dbReference type="EMBL" id="CP155573">
    <property type="protein sequence ID" value="XFO68697.1"/>
    <property type="molecule type" value="Genomic_DNA"/>
</dbReference>
<dbReference type="Proteomes" id="UP000216752">
    <property type="component" value="Chromosome"/>
</dbReference>
<dbReference type="SUPFAM" id="SSF53067">
    <property type="entry name" value="Actin-like ATPase domain"/>
    <property type="match status" value="2"/>
</dbReference>
<keyword evidence="2" id="KW-0808">Transferase</keyword>
<dbReference type="InterPro" id="IPR052519">
    <property type="entry name" value="Euk-type_GlcNAc_Kinase"/>
</dbReference>
<protein>
    <submittedName>
        <fullName evidence="2">N-acetylmuramic acid/N-acetylglucosamine kinase</fullName>
        <ecNumber evidence="2">2.7.1.-</ecNumber>
    </submittedName>
</protein>
<evidence type="ECO:0000313" key="3">
    <source>
        <dbReference type="Proteomes" id="UP000216752"/>
    </source>
</evidence>
<name>A0ABZ3ITE7_9FIRM</name>
<gene>
    <name evidence="2" type="primary">murK</name>
    <name evidence="2" type="ORF">SPSIL_049200</name>
</gene>
<dbReference type="EC" id="2.7.1.-" evidence="2"/>
<evidence type="ECO:0000259" key="1">
    <source>
        <dbReference type="Pfam" id="PF01869"/>
    </source>
</evidence>
<dbReference type="PANTHER" id="PTHR43190:SF3">
    <property type="entry name" value="N-ACETYL-D-GLUCOSAMINE KINASE"/>
    <property type="match status" value="1"/>
</dbReference>
<keyword evidence="3" id="KW-1185">Reference proteome</keyword>
<sequence>MSNIAEYVEMLCQVIMMQWIIGIDGGGTKTVGCAADVTGKVLGWVEKGPSNYHITGVAKFTAVIAGIIDELAVSCNLKTADLLVVSLGLAGADRVRDKEIVLEALAELGLPCHYLVNSDAKIALVAGLGKAEGIVLIAGTGSIAYGINGQGDIIRAGGWGHLASDEGSGYEIGRQAVVRGIRAAEGRDKATIVMDMIMEYVGLNSWNDMIGYINNQATSKGDIAAFAQLVGDAAKRGDQVAIEIVKQAGDALASLVESVITRGFGWGEPVQVCMYGGIVTNILMVRERLEEALANRANIVACKTQPVEGAVRLGLEWVKNKV</sequence>
<accession>A0ABZ3ITE7</accession>
<dbReference type="CDD" id="cd24007">
    <property type="entry name" value="ASKHA_NBD_eukNAGK-like"/>
    <property type="match status" value="1"/>
</dbReference>
<dbReference type="GO" id="GO:0016301">
    <property type="term" value="F:kinase activity"/>
    <property type="evidence" value="ECO:0007669"/>
    <property type="project" value="UniProtKB-KW"/>
</dbReference>